<accession>A0AB34I4I1</accession>
<keyword evidence="3" id="KW-1185">Reference proteome</keyword>
<reference evidence="2 3" key="1">
    <citation type="submission" date="2022-11" db="EMBL/GenBank/DDBJ databases">
        <title>Whole genome sequence of Eschrichtius robustus ER-17-0199.</title>
        <authorList>
            <person name="Bruniche-Olsen A."/>
            <person name="Black A.N."/>
            <person name="Fields C.J."/>
            <person name="Walden K."/>
            <person name="Dewoody J.A."/>
        </authorList>
    </citation>
    <scope>NUCLEOTIDE SEQUENCE [LARGE SCALE GENOMIC DNA]</scope>
    <source>
        <strain evidence="2">ER-17-0199</strain>
        <tissue evidence="2">Blubber</tissue>
    </source>
</reference>
<sequence>MAHSLAMATSLPKQPLSQAPDPGDSALQAESGDRGVHDLAAFRRFHGDSAGSVSHPSWWRGIHSAFWVRTTYPHPFLCRALFGVHVLAKDGSSPSCSGDSQTSSLEMWKAAPFSGSPSLLVNLLRPGGSKAGW</sequence>
<evidence type="ECO:0000313" key="3">
    <source>
        <dbReference type="Proteomes" id="UP001159641"/>
    </source>
</evidence>
<name>A0AB34I4I1_ESCRO</name>
<dbReference type="AlphaFoldDB" id="A0AB34I4I1"/>
<protein>
    <submittedName>
        <fullName evidence="2">Uncharacterized protein</fullName>
    </submittedName>
</protein>
<gene>
    <name evidence="2" type="ORF">J1605_016850</name>
</gene>
<comment type="caution">
    <text evidence="2">The sequence shown here is derived from an EMBL/GenBank/DDBJ whole genome shotgun (WGS) entry which is preliminary data.</text>
</comment>
<proteinExistence type="predicted"/>
<organism evidence="2 3">
    <name type="scientific">Eschrichtius robustus</name>
    <name type="common">California gray whale</name>
    <name type="synonym">Eschrichtius gibbosus</name>
    <dbReference type="NCBI Taxonomy" id="9764"/>
    <lineage>
        <taxon>Eukaryota</taxon>
        <taxon>Metazoa</taxon>
        <taxon>Chordata</taxon>
        <taxon>Craniata</taxon>
        <taxon>Vertebrata</taxon>
        <taxon>Euteleostomi</taxon>
        <taxon>Mammalia</taxon>
        <taxon>Eutheria</taxon>
        <taxon>Laurasiatheria</taxon>
        <taxon>Artiodactyla</taxon>
        <taxon>Whippomorpha</taxon>
        <taxon>Cetacea</taxon>
        <taxon>Mysticeti</taxon>
        <taxon>Eschrichtiidae</taxon>
        <taxon>Eschrichtius</taxon>
    </lineage>
</organism>
<feature type="region of interest" description="Disordered" evidence="1">
    <location>
        <begin position="1"/>
        <end position="32"/>
    </location>
</feature>
<dbReference type="EMBL" id="JAIQCJ010000082">
    <property type="protein sequence ID" value="KAJ8798217.1"/>
    <property type="molecule type" value="Genomic_DNA"/>
</dbReference>
<dbReference type="Proteomes" id="UP001159641">
    <property type="component" value="Unassembled WGS sequence"/>
</dbReference>
<evidence type="ECO:0000256" key="1">
    <source>
        <dbReference type="SAM" id="MobiDB-lite"/>
    </source>
</evidence>
<evidence type="ECO:0000313" key="2">
    <source>
        <dbReference type="EMBL" id="KAJ8798217.1"/>
    </source>
</evidence>